<evidence type="ECO:0000313" key="4">
    <source>
        <dbReference type="EMBL" id="KIW51157.1"/>
    </source>
</evidence>
<evidence type="ECO:0000259" key="2">
    <source>
        <dbReference type="PROSITE" id="PS50090"/>
    </source>
</evidence>
<organism evidence="4 5">
    <name type="scientific">Exophiala xenobiotica</name>
    <dbReference type="NCBI Taxonomy" id="348802"/>
    <lineage>
        <taxon>Eukaryota</taxon>
        <taxon>Fungi</taxon>
        <taxon>Dikarya</taxon>
        <taxon>Ascomycota</taxon>
        <taxon>Pezizomycotina</taxon>
        <taxon>Eurotiomycetes</taxon>
        <taxon>Chaetothyriomycetidae</taxon>
        <taxon>Chaetothyriales</taxon>
        <taxon>Herpotrichiellaceae</taxon>
        <taxon>Exophiala</taxon>
    </lineage>
</organism>
<dbReference type="SMART" id="SM00717">
    <property type="entry name" value="SANT"/>
    <property type="match status" value="1"/>
</dbReference>
<evidence type="ECO:0000259" key="3">
    <source>
        <dbReference type="PROSITE" id="PS51294"/>
    </source>
</evidence>
<dbReference type="OrthoDB" id="2350934at2759"/>
<dbReference type="EMBL" id="KN847322">
    <property type="protein sequence ID" value="KIW51157.1"/>
    <property type="molecule type" value="Genomic_DNA"/>
</dbReference>
<dbReference type="RefSeq" id="XP_013311741.1">
    <property type="nucleotide sequence ID" value="XM_013456287.1"/>
</dbReference>
<protein>
    <recommendedName>
        <fullName evidence="6">Myb-like domain-containing protein</fullName>
    </recommendedName>
</protein>
<dbReference type="Pfam" id="PF00249">
    <property type="entry name" value="Myb_DNA-binding"/>
    <property type="match status" value="1"/>
</dbReference>
<dbReference type="AlphaFoldDB" id="A0A0D2CMR0"/>
<gene>
    <name evidence="4" type="ORF">PV05_09905</name>
</gene>
<feature type="domain" description="HTH myb-type" evidence="3">
    <location>
        <begin position="43"/>
        <end position="93"/>
    </location>
</feature>
<keyword evidence="5" id="KW-1185">Reference proteome</keyword>
<reference evidence="4 5" key="1">
    <citation type="submission" date="2015-01" db="EMBL/GenBank/DDBJ databases">
        <title>The Genome Sequence of Exophiala xenobiotica CBS118157.</title>
        <authorList>
            <consortium name="The Broad Institute Genomics Platform"/>
            <person name="Cuomo C."/>
            <person name="de Hoog S."/>
            <person name="Gorbushina A."/>
            <person name="Stielow B."/>
            <person name="Teixiera M."/>
            <person name="Abouelleil A."/>
            <person name="Chapman S.B."/>
            <person name="Priest M."/>
            <person name="Young S.K."/>
            <person name="Wortman J."/>
            <person name="Nusbaum C."/>
            <person name="Birren B."/>
        </authorList>
    </citation>
    <scope>NUCLEOTIDE SEQUENCE [LARGE SCALE GENOMIC DNA]</scope>
    <source>
        <strain evidence="4 5">CBS 118157</strain>
    </source>
</reference>
<evidence type="ECO:0000313" key="5">
    <source>
        <dbReference type="Proteomes" id="UP000054342"/>
    </source>
</evidence>
<dbReference type="SUPFAM" id="SSF46689">
    <property type="entry name" value="Homeodomain-like"/>
    <property type="match status" value="1"/>
</dbReference>
<dbReference type="PROSITE" id="PS51294">
    <property type="entry name" value="HTH_MYB"/>
    <property type="match status" value="1"/>
</dbReference>
<dbReference type="CDD" id="cd00167">
    <property type="entry name" value="SANT"/>
    <property type="match status" value="1"/>
</dbReference>
<accession>A0A0D2CMR0</accession>
<dbReference type="InterPro" id="IPR017930">
    <property type="entry name" value="Myb_dom"/>
</dbReference>
<dbReference type="InterPro" id="IPR009057">
    <property type="entry name" value="Homeodomain-like_sf"/>
</dbReference>
<evidence type="ECO:0008006" key="6">
    <source>
        <dbReference type="Google" id="ProtNLM"/>
    </source>
</evidence>
<feature type="compositionally biased region" description="Basic and acidic residues" evidence="1">
    <location>
        <begin position="19"/>
        <end position="28"/>
    </location>
</feature>
<name>A0A0D2CMR0_9EURO</name>
<dbReference type="STRING" id="348802.A0A0D2CMR0"/>
<feature type="region of interest" description="Disordered" evidence="1">
    <location>
        <begin position="1"/>
        <end position="53"/>
    </location>
</feature>
<dbReference type="Gene3D" id="1.10.10.60">
    <property type="entry name" value="Homeodomain-like"/>
    <property type="match status" value="1"/>
</dbReference>
<feature type="domain" description="Myb-like" evidence="2">
    <location>
        <begin position="44"/>
        <end position="89"/>
    </location>
</feature>
<dbReference type="Proteomes" id="UP000054342">
    <property type="component" value="Unassembled WGS sequence"/>
</dbReference>
<sequence length="192" mass="22133">MDLNMILSEGKHQHSARKKQLETSREEGTALDVQQGSQGPGAKKQPKWSPDEDERIIQLRTQRETWEDIGEQLPGRSPVSCRLSYQNYLERNFPWDEAKKTKFAKLYNRLRAAMWSKVAEEIDIPWRALEEMHWEMGKNELAMRAGVKPFSHNPRQHSQSQGLALPGVREVLGETPGAWWTRSGNGLVWVKT</sequence>
<dbReference type="PROSITE" id="PS50090">
    <property type="entry name" value="MYB_LIKE"/>
    <property type="match status" value="1"/>
</dbReference>
<proteinExistence type="predicted"/>
<evidence type="ECO:0000256" key="1">
    <source>
        <dbReference type="SAM" id="MobiDB-lite"/>
    </source>
</evidence>
<dbReference type="GeneID" id="25331813"/>
<dbReference type="InterPro" id="IPR001005">
    <property type="entry name" value="SANT/Myb"/>
</dbReference>
<dbReference type="HOGENOM" id="CLU_1415185_0_0_1"/>